<feature type="transmembrane region" description="Helical" evidence="1">
    <location>
        <begin position="258"/>
        <end position="279"/>
    </location>
</feature>
<dbReference type="AlphaFoldDB" id="R7ZHR9"/>
<name>R7ZHR9_LYSSH</name>
<feature type="transmembrane region" description="Helical" evidence="1">
    <location>
        <begin position="145"/>
        <end position="167"/>
    </location>
</feature>
<keyword evidence="1" id="KW-1133">Transmembrane helix</keyword>
<dbReference type="PATRIC" id="fig|1285586.5.peg.628"/>
<keyword evidence="1" id="KW-0472">Membrane</keyword>
<feature type="transmembrane region" description="Helical" evidence="1">
    <location>
        <begin position="300"/>
        <end position="319"/>
    </location>
</feature>
<dbReference type="PANTHER" id="PTHR36834:SF1">
    <property type="entry name" value="INTEGRAL MEMBRANE PROTEIN"/>
    <property type="match status" value="1"/>
</dbReference>
<dbReference type="HOGENOM" id="CLU_042608_1_0_9"/>
<dbReference type="PANTHER" id="PTHR36834">
    <property type="entry name" value="MEMBRANE PROTEIN-RELATED"/>
    <property type="match status" value="1"/>
</dbReference>
<evidence type="ECO:0000313" key="3">
    <source>
        <dbReference type="EMBL" id="EON73623.1"/>
    </source>
</evidence>
<dbReference type="EMBL" id="AQPX01000008">
    <property type="protein sequence ID" value="EON73623.1"/>
    <property type="molecule type" value="Genomic_DNA"/>
</dbReference>
<feature type="transmembrane region" description="Helical" evidence="1">
    <location>
        <begin position="113"/>
        <end position="133"/>
    </location>
</feature>
<dbReference type="RefSeq" id="WP_010857592.1">
    <property type="nucleotide sequence ID" value="NZ_KB933398.1"/>
</dbReference>
<feature type="transmembrane region" description="Helical" evidence="1">
    <location>
        <begin position="221"/>
        <end position="246"/>
    </location>
</feature>
<feature type="transmembrane region" description="Helical" evidence="1">
    <location>
        <begin position="43"/>
        <end position="63"/>
    </location>
</feature>
<reference evidence="3 4" key="1">
    <citation type="submission" date="2013-04" db="EMBL/GenBank/DDBJ databases">
        <title>Draft genome of the heavy metal tolerant bacterium Lysinibacillus sphaericus strain OT4b.31.</title>
        <authorList>
            <person name="Pena-Montenegro T.D."/>
            <person name="Dussan J."/>
        </authorList>
    </citation>
    <scope>NUCLEOTIDE SEQUENCE [LARGE SCALE GENOMIC DNA]</scope>
    <source>
        <strain evidence="3 4">OT4b.31</strain>
    </source>
</reference>
<evidence type="ECO:0000259" key="2">
    <source>
        <dbReference type="Pfam" id="PF04892"/>
    </source>
</evidence>
<dbReference type="Pfam" id="PF04892">
    <property type="entry name" value="VanZ"/>
    <property type="match status" value="1"/>
</dbReference>
<dbReference type="eggNOG" id="COG4767">
    <property type="taxonomic scope" value="Bacteria"/>
</dbReference>
<feature type="transmembrane region" description="Helical" evidence="1">
    <location>
        <begin position="6"/>
        <end position="31"/>
    </location>
</feature>
<dbReference type="InterPro" id="IPR006976">
    <property type="entry name" value="VanZ-like"/>
</dbReference>
<accession>R7ZHR9</accession>
<evidence type="ECO:0000256" key="1">
    <source>
        <dbReference type="SAM" id="Phobius"/>
    </source>
</evidence>
<comment type="caution">
    <text evidence="3">The sequence shown here is derived from an EMBL/GenBank/DDBJ whole genome shotgun (WGS) entry which is preliminary data.</text>
</comment>
<proteinExistence type="predicted"/>
<keyword evidence="1" id="KW-0812">Transmembrane</keyword>
<feature type="domain" description="VanZ-like" evidence="2">
    <location>
        <begin position="48"/>
        <end position="196"/>
    </location>
</feature>
<organism evidence="3 4">
    <name type="scientific">Lysinibacillus sphaericus OT4b.31</name>
    <dbReference type="NCBI Taxonomy" id="1285586"/>
    <lineage>
        <taxon>Bacteria</taxon>
        <taxon>Bacillati</taxon>
        <taxon>Bacillota</taxon>
        <taxon>Bacilli</taxon>
        <taxon>Bacillales</taxon>
        <taxon>Bacillaceae</taxon>
        <taxon>Lysinibacillus</taxon>
    </lineage>
</organism>
<gene>
    <name evidence="3" type="ORF">H131_03139</name>
</gene>
<feature type="transmembrane region" description="Helical" evidence="1">
    <location>
        <begin position="331"/>
        <end position="357"/>
    </location>
</feature>
<protein>
    <recommendedName>
        <fullName evidence="2">VanZ-like domain-containing protein</fullName>
    </recommendedName>
</protein>
<dbReference type="OrthoDB" id="4822551at2"/>
<feature type="transmembrane region" description="Helical" evidence="1">
    <location>
        <begin position="179"/>
        <end position="200"/>
    </location>
</feature>
<dbReference type="Proteomes" id="UP000013911">
    <property type="component" value="Unassembled WGS sequence"/>
</dbReference>
<sequence length="382" mass="43884">MSIYTNSILVATLITILLSFVLFVPWLIYTYRKYNFLSLSKTIIMFSFIFYFLAALCLVLLPFPETRDTCSLQSADTVHYNLRPFQFIADIMKDSGIVLTSPATWLYLTKQPAFFQAFFNFLLLMPFGVYLRYFLRNRKYWKRAFMFSFLLTLFYETTQVTGIYGIFNCAYRIFDVDDLMLNSVGALFGFLLAPIVWALFPTQEAVEAKAAEVEKKDIVKPLSILLALVLDVCMAQIIWLIVGAVFSTSDIFEFIVKIVLYTLIFGVVPSVTRGATIGMRVMRFMMTSSDNTKDIVVQSWRRCVAIIATFTIFEIIHILSQIKLDMDSPFYVLQIVLTIVTFITAFSLRLVIAVHVVRVIVSGGKRRLYIDEYADLVATRKK</sequence>
<dbReference type="InterPro" id="IPR053150">
    <property type="entry name" value="Teicoplanin_resist-assoc"/>
</dbReference>
<evidence type="ECO:0000313" key="4">
    <source>
        <dbReference type="Proteomes" id="UP000013911"/>
    </source>
</evidence>